<feature type="compositionally biased region" description="Basic residues" evidence="1">
    <location>
        <begin position="243"/>
        <end position="295"/>
    </location>
</feature>
<comment type="caution">
    <text evidence="3">The sequence shown here is derived from an EMBL/GenBank/DDBJ whole genome shotgun (WGS) entry which is preliminary data.</text>
</comment>
<feature type="compositionally biased region" description="Basic and acidic residues" evidence="1">
    <location>
        <begin position="391"/>
        <end position="400"/>
    </location>
</feature>
<accession>A0A0B2UT65</accession>
<feature type="non-terminal residue" evidence="3">
    <location>
        <position position="1"/>
    </location>
</feature>
<feature type="compositionally biased region" description="Polar residues" evidence="1">
    <location>
        <begin position="582"/>
        <end position="591"/>
    </location>
</feature>
<feature type="region of interest" description="Disordered" evidence="1">
    <location>
        <begin position="500"/>
        <end position="565"/>
    </location>
</feature>
<name>A0A0B2UT65_TOXCA</name>
<feature type="compositionally biased region" description="Basic residues" evidence="1">
    <location>
        <begin position="222"/>
        <end position="233"/>
    </location>
</feature>
<keyword evidence="2" id="KW-1133">Transmembrane helix</keyword>
<evidence type="ECO:0000313" key="3">
    <source>
        <dbReference type="EMBL" id="KHN72282.1"/>
    </source>
</evidence>
<dbReference type="AlphaFoldDB" id="A0A0B2UT65"/>
<keyword evidence="4" id="KW-1185">Reference proteome</keyword>
<keyword evidence="2" id="KW-0472">Membrane</keyword>
<evidence type="ECO:0000313" key="4">
    <source>
        <dbReference type="Proteomes" id="UP000031036"/>
    </source>
</evidence>
<feature type="compositionally biased region" description="Basic and acidic residues" evidence="1">
    <location>
        <begin position="528"/>
        <end position="549"/>
    </location>
</feature>
<feature type="compositionally biased region" description="Polar residues" evidence="1">
    <location>
        <begin position="436"/>
        <end position="448"/>
    </location>
</feature>
<evidence type="ECO:0000256" key="1">
    <source>
        <dbReference type="SAM" id="MobiDB-lite"/>
    </source>
</evidence>
<keyword evidence="2" id="KW-0812">Transmembrane</keyword>
<gene>
    <name evidence="3" type="ORF">Tcan_12193</name>
</gene>
<proteinExistence type="predicted"/>
<feature type="compositionally biased region" description="Polar residues" evidence="1">
    <location>
        <begin position="554"/>
        <end position="565"/>
    </location>
</feature>
<feature type="compositionally biased region" description="Low complexity" evidence="1">
    <location>
        <begin position="452"/>
        <end position="468"/>
    </location>
</feature>
<feature type="region of interest" description="Disordered" evidence="1">
    <location>
        <begin position="582"/>
        <end position="601"/>
    </location>
</feature>
<evidence type="ECO:0000256" key="2">
    <source>
        <dbReference type="SAM" id="Phobius"/>
    </source>
</evidence>
<reference evidence="3 4" key="1">
    <citation type="submission" date="2014-11" db="EMBL/GenBank/DDBJ databases">
        <title>Genetic blueprint of the zoonotic pathogen Toxocara canis.</title>
        <authorList>
            <person name="Zhu X.-Q."/>
            <person name="Korhonen P.K."/>
            <person name="Cai H."/>
            <person name="Young N.D."/>
            <person name="Nejsum P."/>
            <person name="von Samson-Himmelstjerna G."/>
            <person name="Boag P.R."/>
            <person name="Tan P."/>
            <person name="Li Q."/>
            <person name="Min J."/>
            <person name="Yang Y."/>
            <person name="Wang X."/>
            <person name="Fang X."/>
            <person name="Hall R.S."/>
            <person name="Hofmann A."/>
            <person name="Sternberg P.W."/>
            <person name="Jex A.R."/>
            <person name="Gasser R.B."/>
        </authorList>
    </citation>
    <scope>NUCLEOTIDE SEQUENCE [LARGE SCALE GENOMIC DNA]</scope>
    <source>
        <strain evidence="3">PN_DK_2014</strain>
    </source>
</reference>
<protein>
    <submittedName>
        <fullName evidence="3">Uncharacterized protein</fullName>
    </submittedName>
</protein>
<feature type="region of interest" description="Disordered" evidence="1">
    <location>
        <begin position="374"/>
        <end position="468"/>
    </location>
</feature>
<feature type="transmembrane region" description="Helical" evidence="2">
    <location>
        <begin position="23"/>
        <end position="52"/>
    </location>
</feature>
<feature type="region of interest" description="Disordered" evidence="1">
    <location>
        <begin position="129"/>
        <end position="327"/>
    </location>
</feature>
<feature type="compositionally biased region" description="Polar residues" evidence="1">
    <location>
        <begin position="378"/>
        <end position="390"/>
    </location>
</feature>
<feature type="compositionally biased region" description="Pro residues" evidence="1">
    <location>
        <begin position="645"/>
        <end position="654"/>
    </location>
</feature>
<dbReference type="OMA" id="HIQPENS"/>
<dbReference type="Proteomes" id="UP000031036">
    <property type="component" value="Unassembled WGS sequence"/>
</dbReference>
<dbReference type="EMBL" id="JPKZ01003266">
    <property type="protein sequence ID" value="KHN72282.1"/>
    <property type="molecule type" value="Genomic_DNA"/>
</dbReference>
<feature type="compositionally biased region" description="Basic and acidic residues" evidence="1">
    <location>
        <begin position="129"/>
        <end position="206"/>
    </location>
</feature>
<organism evidence="3 4">
    <name type="scientific">Toxocara canis</name>
    <name type="common">Canine roundworm</name>
    <dbReference type="NCBI Taxonomy" id="6265"/>
    <lineage>
        <taxon>Eukaryota</taxon>
        <taxon>Metazoa</taxon>
        <taxon>Ecdysozoa</taxon>
        <taxon>Nematoda</taxon>
        <taxon>Chromadorea</taxon>
        <taxon>Rhabditida</taxon>
        <taxon>Spirurina</taxon>
        <taxon>Ascaridomorpha</taxon>
        <taxon>Ascaridoidea</taxon>
        <taxon>Toxocaridae</taxon>
        <taxon>Toxocara</taxon>
    </lineage>
</organism>
<sequence length="694" mass="79810">RQVTYYKRLNSFLKGCCIPTSSLLWMIIVFFIFIILISLCGCLAIVFTRLYYKWKASRRLDIDQRRRREEEENRRLEAFRKKQLEIQLLTRAPSKDCETPHPPYVALPPGMTPPSQYYWDRFNTARLPDADSDKRFGNKAQNEGEKMRRVDSGKKGSSDLCDEGKSKEDRKETSVDLPETSKKLKSAENLKGVLEKSERSKSERSSVQRHSKHTSKSPPAKVSKRRGSKRKSSKPSSESPSSKRTRSHRRRQHEQRKRARRDIRSHHSKRRRRTTSSHRRSHKRRAKHKKLRHSKLSSSVPTETNRTESESTEPQQSSRKRRRSEYKIDAFKTSGFIEHMARGKKKIRQARPNPNLLLIASEAPLTQLPIESRVGMSSGANSGMYTQSIPDKSRNNKRSLEPSLDITQSPTPRNIAPMVSSRRAEPTPLRTEPTQRETPILSNLNNELRTIPRTTQPSSSETTQSNSRSMITSAMLNIPPISPFLGDNLYWTTTTNRKMHIQPENSPQSGELRQVVVHSQERTSWIPPDKRATEKLQRQREIERYDAPKELPSSAPQQSRHSPSSKILIRSSQHSPLYINEQQSHRNQPVATQPDPVLPSQFYAPSQPRVGRFFQQNPSQVMHEQSQRTSINEIPASNTINGLLSPPPPPPPLVPIQRSSPEVTFQRVNREVFDRCASSNPDIRNAEKLRMPRS</sequence>
<feature type="region of interest" description="Disordered" evidence="1">
    <location>
        <begin position="637"/>
        <end position="658"/>
    </location>
</feature>